<dbReference type="EMBL" id="OCYT01000053">
    <property type="protein sequence ID" value="SON77862.1"/>
    <property type="molecule type" value="Genomic_DNA"/>
</dbReference>
<sequence length="122" mass="13581">MLFHCSCELLLHGLLRLPWRGRCYFRPPRVSRKSALPNAHKHDADQGQGDRPDRWRYGYVDGCRYGSVALIGGQLVLASVCDRQLPAPAAPTPGEQLAHLLPTVRAAWTRRGRPAIGRPAHP</sequence>
<dbReference type="Proteomes" id="UP000234181">
    <property type="component" value="Unassembled WGS sequence"/>
</dbReference>
<reference evidence="1 2" key="1">
    <citation type="submission" date="2017-10" db="EMBL/GenBank/DDBJ databases">
        <authorList>
            <person name="Regsiter A."/>
            <person name="William W."/>
        </authorList>
    </citation>
    <scope>NUCLEOTIDE SEQUENCE [LARGE SCALE GENOMIC DNA]</scope>
    <source>
        <strain evidence="1 2">CFBP6984</strain>
    </source>
</reference>
<accession>A0ABY1TPM7</accession>
<protein>
    <submittedName>
        <fullName evidence="1">Uncharacterized protein</fullName>
    </submittedName>
</protein>
<proteinExistence type="predicted"/>
<name>A0ABY1TPM7_XANCH</name>
<evidence type="ECO:0000313" key="1">
    <source>
        <dbReference type="EMBL" id="SON77862.1"/>
    </source>
</evidence>
<keyword evidence="2" id="KW-1185">Reference proteome</keyword>
<evidence type="ECO:0000313" key="2">
    <source>
        <dbReference type="Proteomes" id="UP000234181"/>
    </source>
</evidence>
<gene>
    <name evidence="1" type="ORF">XAP6984_1460001</name>
</gene>
<comment type="caution">
    <text evidence="1">The sequence shown here is derived from an EMBL/GenBank/DDBJ whole genome shotgun (WGS) entry which is preliminary data.</text>
</comment>
<organism evidence="1 2">
    <name type="scientific">Xanthomonas campestris pv. phaseoli</name>
    <dbReference type="NCBI Taxonomy" id="317013"/>
    <lineage>
        <taxon>Bacteria</taxon>
        <taxon>Pseudomonadati</taxon>
        <taxon>Pseudomonadota</taxon>
        <taxon>Gammaproteobacteria</taxon>
        <taxon>Lysobacterales</taxon>
        <taxon>Lysobacteraceae</taxon>
        <taxon>Xanthomonas</taxon>
    </lineage>
</organism>